<dbReference type="EMBL" id="BSTI01000003">
    <property type="protein sequence ID" value="GLY65047.1"/>
    <property type="molecule type" value="Genomic_DNA"/>
</dbReference>
<dbReference type="SUPFAM" id="SSF54593">
    <property type="entry name" value="Glyoxalase/Bleomycin resistance protein/Dihydroxybiphenyl dioxygenase"/>
    <property type="match status" value="1"/>
</dbReference>
<dbReference type="Pfam" id="PF00903">
    <property type="entry name" value="Glyoxalase"/>
    <property type="match status" value="1"/>
</dbReference>
<organism evidence="2 3">
    <name type="scientific">Amycolatopsis taiwanensis</name>
    <dbReference type="NCBI Taxonomy" id="342230"/>
    <lineage>
        <taxon>Bacteria</taxon>
        <taxon>Bacillati</taxon>
        <taxon>Actinomycetota</taxon>
        <taxon>Actinomycetes</taxon>
        <taxon>Pseudonocardiales</taxon>
        <taxon>Pseudonocardiaceae</taxon>
        <taxon>Amycolatopsis</taxon>
    </lineage>
</organism>
<dbReference type="InterPro" id="IPR029068">
    <property type="entry name" value="Glyas_Bleomycin-R_OHBP_Dase"/>
</dbReference>
<keyword evidence="3" id="KW-1185">Reference proteome</keyword>
<dbReference type="InterPro" id="IPR037523">
    <property type="entry name" value="VOC_core"/>
</dbReference>
<keyword evidence="2" id="KW-0808">Transferase</keyword>
<evidence type="ECO:0000313" key="3">
    <source>
        <dbReference type="Proteomes" id="UP001165136"/>
    </source>
</evidence>
<proteinExistence type="predicted"/>
<name>A0A9W6VF21_9PSEU</name>
<evidence type="ECO:0000313" key="2">
    <source>
        <dbReference type="EMBL" id="GLY65047.1"/>
    </source>
</evidence>
<dbReference type="Gene3D" id="3.10.180.10">
    <property type="entry name" value="2,3-Dihydroxybiphenyl 1,2-Dioxygenase, domain 1"/>
    <property type="match status" value="1"/>
</dbReference>
<feature type="domain" description="VOC" evidence="1">
    <location>
        <begin position="4"/>
        <end position="128"/>
    </location>
</feature>
<gene>
    <name evidence="2" type="ORF">Atai01_16660</name>
</gene>
<accession>A0A9W6VF21</accession>
<dbReference type="InterPro" id="IPR004360">
    <property type="entry name" value="Glyas_Fos-R_dOase_dom"/>
</dbReference>
<dbReference type="Proteomes" id="UP001165136">
    <property type="component" value="Unassembled WGS sequence"/>
</dbReference>
<dbReference type="AlphaFoldDB" id="A0A9W6VF21"/>
<dbReference type="GO" id="GO:0016740">
    <property type="term" value="F:transferase activity"/>
    <property type="evidence" value="ECO:0007669"/>
    <property type="project" value="UniProtKB-KW"/>
</dbReference>
<protein>
    <submittedName>
        <fullName evidence="2">Cysteine transferase</fullName>
    </submittedName>
</protein>
<sequence length="131" mass="14580">MTITLNHTIVPARDKQASATFLAKLLGLHVGEPFGPFVPVRVGETLTLDFADADFADRGVTTIAPHHYAFQVDDAEFDEIFERIVAAGLNYYAEPHEPHRYGEINTWRGGRAVYFDDPNGHIMEVLTPSNP</sequence>
<evidence type="ECO:0000259" key="1">
    <source>
        <dbReference type="PROSITE" id="PS51819"/>
    </source>
</evidence>
<dbReference type="CDD" id="cd08351">
    <property type="entry name" value="ChaP_like"/>
    <property type="match status" value="1"/>
</dbReference>
<reference evidence="2" key="1">
    <citation type="submission" date="2023-03" db="EMBL/GenBank/DDBJ databases">
        <title>Amycolatopsis taiwanensis NBRC 103393.</title>
        <authorList>
            <person name="Ichikawa N."/>
            <person name="Sato H."/>
            <person name="Tonouchi N."/>
        </authorList>
    </citation>
    <scope>NUCLEOTIDE SEQUENCE</scope>
    <source>
        <strain evidence="2">NBRC 103393</strain>
    </source>
</reference>
<dbReference type="RefSeq" id="WP_027946619.1">
    <property type="nucleotide sequence ID" value="NZ_BSTI01000003.1"/>
</dbReference>
<dbReference type="PROSITE" id="PS51819">
    <property type="entry name" value="VOC"/>
    <property type="match status" value="1"/>
</dbReference>
<comment type="caution">
    <text evidence="2">The sequence shown here is derived from an EMBL/GenBank/DDBJ whole genome shotgun (WGS) entry which is preliminary data.</text>
</comment>